<organism evidence="1">
    <name type="scientific">marine sediment metagenome</name>
    <dbReference type="NCBI Taxonomy" id="412755"/>
    <lineage>
        <taxon>unclassified sequences</taxon>
        <taxon>metagenomes</taxon>
        <taxon>ecological metagenomes</taxon>
    </lineage>
</organism>
<dbReference type="Gene3D" id="3.40.10.10">
    <property type="entry name" value="DNA Methylphosphotriester Repair Domain"/>
    <property type="match status" value="1"/>
</dbReference>
<proteinExistence type="predicted"/>
<dbReference type="EMBL" id="BARU01032333">
    <property type="protein sequence ID" value="GAH69840.1"/>
    <property type="molecule type" value="Genomic_DNA"/>
</dbReference>
<name>X1IKP6_9ZZZZ</name>
<reference evidence="1" key="1">
    <citation type="journal article" date="2014" name="Front. Microbiol.">
        <title>High frequency of phylogenetically diverse reductive dehalogenase-homologous genes in deep subseafloor sedimentary metagenomes.</title>
        <authorList>
            <person name="Kawai M."/>
            <person name="Futagami T."/>
            <person name="Toyoda A."/>
            <person name="Takaki Y."/>
            <person name="Nishi S."/>
            <person name="Hori S."/>
            <person name="Arai W."/>
            <person name="Tsubouchi T."/>
            <person name="Morono Y."/>
            <person name="Uchiyama I."/>
            <person name="Ito T."/>
            <person name="Fujiyama A."/>
            <person name="Inagaki F."/>
            <person name="Takami H."/>
        </authorList>
    </citation>
    <scope>NUCLEOTIDE SEQUENCE</scope>
    <source>
        <strain evidence="1">Expedition CK06-06</strain>
    </source>
</reference>
<gene>
    <name evidence="1" type="ORF">S03H2_51003</name>
</gene>
<dbReference type="AlphaFoldDB" id="X1IKP6"/>
<sequence length="47" mass="5491">TLDNKKYHSAESHWTRRIKPENLIIFDSESEAEAHGFKPSHYARVGH</sequence>
<dbReference type="SUPFAM" id="SSF57884">
    <property type="entry name" value="Ada DNA repair protein, N-terminal domain (N-Ada 10)"/>
    <property type="match status" value="1"/>
</dbReference>
<protein>
    <submittedName>
        <fullName evidence="1">Uncharacterized protein</fullName>
    </submittedName>
</protein>
<accession>X1IKP6</accession>
<comment type="caution">
    <text evidence="1">The sequence shown here is derived from an EMBL/GenBank/DDBJ whole genome shotgun (WGS) entry which is preliminary data.</text>
</comment>
<dbReference type="InterPro" id="IPR035451">
    <property type="entry name" value="Ada-like_dom_sf"/>
</dbReference>
<feature type="non-terminal residue" evidence="1">
    <location>
        <position position="1"/>
    </location>
</feature>
<evidence type="ECO:0000313" key="1">
    <source>
        <dbReference type="EMBL" id="GAH69840.1"/>
    </source>
</evidence>